<evidence type="ECO:0000313" key="3">
    <source>
        <dbReference type="EMBL" id="KGN98328.1"/>
    </source>
</evidence>
<dbReference type="AlphaFoldDB" id="A0A0A2G4X9"/>
<dbReference type="eggNOG" id="ENOG502Z7JF">
    <property type="taxonomic scope" value="Bacteria"/>
</dbReference>
<protein>
    <recommendedName>
        <fullName evidence="5">Gliding motility protein GldN</fullName>
    </recommendedName>
</protein>
<accession>A0A0A2G4X9</accession>
<feature type="compositionally biased region" description="Basic and acidic residues" evidence="1">
    <location>
        <begin position="313"/>
        <end position="339"/>
    </location>
</feature>
<dbReference type="STRING" id="266762.HQ36_02620"/>
<feature type="chain" id="PRO_5001987699" description="Gliding motility protein GldN" evidence="2">
    <location>
        <begin position="19"/>
        <end position="368"/>
    </location>
</feature>
<dbReference type="EMBL" id="JQZW01000007">
    <property type="protein sequence ID" value="KGN98328.1"/>
    <property type="molecule type" value="Genomic_DNA"/>
</dbReference>
<organism evidence="3 4">
    <name type="scientific">Porphyromonas gingivicanis</name>
    <dbReference type="NCBI Taxonomy" id="266762"/>
    <lineage>
        <taxon>Bacteria</taxon>
        <taxon>Pseudomonadati</taxon>
        <taxon>Bacteroidota</taxon>
        <taxon>Bacteroidia</taxon>
        <taxon>Bacteroidales</taxon>
        <taxon>Porphyromonadaceae</taxon>
        <taxon>Porphyromonas</taxon>
    </lineage>
</organism>
<gene>
    <name evidence="3" type="ORF">HQ36_02620</name>
</gene>
<keyword evidence="4" id="KW-1185">Reference proteome</keyword>
<evidence type="ECO:0000256" key="1">
    <source>
        <dbReference type="SAM" id="MobiDB-lite"/>
    </source>
</evidence>
<evidence type="ECO:0000256" key="2">
    <source>
        <dbReference type="SAM" id="SignalP"/>
    </source>
</evidence>
<evidence type="ECO:0000313" key="4">
    <source>
        <dbReference type="Proteomes" id="UP000030134"/>
    </source>
</evidence>
<reference evidence="3 4" key="1">
    <citation type="submission" date="2014-08" db="EMBL/GenBank/DDBJ databases">
        <title>Porphyromonas gingivicanis strain:COT-022_OH1391 Genome sequencing.</title>
        <authorList>
            <person name="Wallis C."/>
            <person name="Deusch O."/>
            <person name="O'Flynn C."/>
            <person name="Davis I."/>
            <person name="Jospin G."/>
            <person name="Darling A.E."/>
            <person name="Coil D.A."/>
            <person name="Alexiev A."/>
            <person name="Horsfall A."/>
            <person name="Kirkwood N."/>
            <person name="Harris S."/>
            <person name="Eisen J.A."/>
        </authorList>
    </citation>
    <scope>NUCLEOTIDE SEQUENCE [LARGE SCALE GENOMIC DNA]</scope>
    <source>
        <strain evidence="4">COT-022 OH1391</strain>
    </source>
</reference>
<evidence type="ECO:0008006" key="5">
    <source>
        <dbReference type="Google" id="ProtNLM"/>
    </source>
</evidence>
<feature type="signal peptide" evidence="2">
    <location>
        <begin position="1"/>
        <end position="18"/>
    </location>
</feature>
<dbReference type="Proteomes" id="UP000030134">
    <property type="component" value="Unassembled WGS sequence"/>
</dbReference>
<feature type="region of interest" description="Disordered" evidence="1">
    <location>
        <begin position="302"/>
        <end position="368"/>
    </location>
</feature>
<comment type="caution">
    <text evidence="3">The sequence shown here is derived from an EMBL/GenBank/DDBJ whole genome shotgun (WGS) entry which is preliminary data.</text>
</comment>
<name>A0A0A2G4X9_9PORP</name>
<proteinExistence type="predicted"/>
<sequence>MKTLSFIVALLSTFSLFAQTDSLSAERSNSNSTVVRRTTPLRKMAGKEQKESEGLSVRAQEFNKRLKNNSDNAPWKRIIYRELNLDSAANTALYYPPRPTQEEQNLFSTIFKLLAKGAVKAYDYVDGYEIFDAQHELKFGEFLDRFGIIYTENSGAQESERYTIAPADIPSDLVKSYFIKEEYYFDPIRGTIDTRVLALCPILYDTGELEETLRLPLFWITYESLRPYLSTLPVMLSDVNNAMQSTMDNYFRMRLYKGEIYKTRNRLGRALVQYCPTPDSLQKERMRIEAELTSFEKALWQRNESAQEETEQPSEKEKKEAKRGETARARRQQQKEGKVAKQPKAKKQTKAKKAKSASSSKRSARNRF</sequence>
<keyword evidence="2" id="KW-0732">Signal</keyword>
<dbReference type="NCBIfam" id="TIGR03523">
    <property type="entry name" value="GldN"/>
    <property type="match status" value="1"/>
</dbReference>
<feature type="compositionally biased region" description="Basic residues" evidence="1">
    <location>
        <begin position="341"/>
        <end position="355"/>
    </location>
</feature>
<dbReference type="Pfam" id="PF19841">
    <property type="entry name" value="GldN"/>
    <property type="match status" value="1"/>
</dbReference>
<feature type="region of interest" description="Disordered" evidence="1">
    <location>
        <begin position="28"/>
        <end position="52"/>
    </location>
</feature>
<dbReference type="InterPro" id="IPR019847">
    <property type="entry name" value="Gliding_motility_assoc_GldN"/>
</dbReference>